<evidence type="ECO:0000313" key="3">
    <source>
        <dbReference type="EnsemblMetazoa" id="Aqu2.1.41061_001"/>
    </source>
</evidence>
<feature type="region of interest" description="Disordered" evidence="1">
    <location>
        <begin position="1"/>
        <end position="29"/>
    </location>
</feature>
<protein>
    <recommendedName>
        <fullName evidence="2">TEX10-like TPR repeats domain-containing protein</fullName>
    </recommendedName>
</protein>
<dbReference type="OrthoDB" id="361362at2759"/>
<dbReference type="AlphaFoldDB" id="A0A1X7VL01"/>
<dbReference type="InterPro" id="IPR011989">
    <property type="entry name" value="ARM-like"/>
</dbReference>
<dbReference type="InterPro" id="IPR057949">
    <property type="entry name" value="TPR_TEX10"/>
</dbReference>
<reference evidence="3" key="2">
    <citation type="submission" date="2017-05" db="UniProtKB">
        <authorList>
            <consortium name="EnsemblMetazoa"/>
        </authorList>
    </citation>
    <scope>IDENTIFICATION</scope>
</reference>
<dbReference type="FunCoup" id="A0A1X7VL01">
    <property type="interactions" value="535"/>
</dbReference>
<dbReference type="Proteomes" id="UP000007879">
    <property type="component" value="Unassembled WGS sequence"/>
</dbReference>
<evidence type="ECO:0000313" key="4">
    <source>
        <dbReference type="Proteomes" id="UP000007879"/>
    </source>
</evidence>
<reference evidence="4" key="1">
    <citation type="journal article" date="2010" name="Nature">
        <title>The Amphimedon queenslandica genome and the evolution of animal complexity.</title>
        <authorList>
            <person name="Srivastava M."/>
            <person name="Simakov O."/>
            <person name="Chapman J."/>
            <person name="Fahey B."/>
            <person name="Gauthier M.E."/>
            <person name="Mitros T."/>
            <person name="Richards G.S."/>
            <person name="Conaco C."/>
            <person name="Dacre M."/>
            <person name="Hellsten U."/>
            <person name="Larroux C."/>
            <person name="Putnam N.H."/>
            <person name="Stanke M."/>
            <person name="Adamska M."/>
            <person name="Darling A."/>
            <person name="Degnan S.M."/>
            <person name="Oakley T.H."/>
            <person name="Plachetzki D.C."/>
            <person name="Zhai Y."/>
            <person name="Adamski M."/>
            <person name="Calcino A."/>
            <person name="Cummins S.F."/>
            <person name="Goodstein D.M."/>
            <person name="Harris C."/>
            <person name="Jackson D.J."/>
            <person name="Leys S.P."/>
            <person name="Shu S."/>
            <person name="Woodcroft B.J."/>
            <person name="Vervoort M."/>
            <person name="Kosik K.S."/>
            <person name="Manning G."/>
            <person name="Degnan B.M."/>
            <person name="Rokhsar D.S."/>
        </authorList>
    </citation>
    <scope>NUCLEOTIDE SEQUENCE [LARGE SCALE GENOMIC DNA]</scope>
</reference>
<dbReference type="InterPro" id="IPR016024">
    <property type="entry name" value="ARM-type_fold"/>
</dbReference>
<dbReference type="EnsemblMetazoa" id="Aqu2.1.41061_001">
    <property type="protein sequence ID" value="Aqu2.1.41061_001"/>
    <property type="gene ID" value="Aqu2.1.41061"/>
</dbReference>
<dbReference type="EnsemblMetazoa" id="XM_020008488.1">
    <property type="protein sequence ID" value="XP_019864047.1"/>
    <property type="gene ID" value="LOC109593388"/>
</dbReference>
<dbReference type="GO" id="GO:0005634">
    <property type="term" value="C:nucleus"/>
    <property type="evidence" value="ECO:0007669"/>
    <property type="project" value="TreeGrafter"/>
</dbReference>
<dbReference type="eggNOG" id="KOG2149">
    <property type="taxonomic scope" value="Eukaryota"/>
</dbReference>
<dbReference type="SUPFAM" id="SSF48371">
    <property type="entry name" value="ARM repeat"/>
    <property type="match status" value="1"/>
</dbReference>
<accession>A0A1X7VL01</accession>
<organism evidence="3">
    <name type="scientific">Amphimedon queenslandica</name>
    <name type="common">Sponge</name>
    <dbReference type="NCBI Taxonomy" id="400682"/>
    <lineage>
        <taxon>Eukaryota</taxon>
        <taxon>Metazoa</taxon>
        <taxon>Porifera</taxon>
        <taxon>Demospongiae</taxon>
        <taxon>Heteroscleromorpha</taxon>
        <taxon>Haplosclerida</taxon>
        <taxon>Niphatidae</taxon>
        <taxon>Amphimedon</taxon>
    </lineage>
</organism>
<dbReference type="InParanoid" id="A0A1X7VL01"/>
<dbReference type="KEGG" id="aqu:109593388"/>
<evidence type="ECO:0000259" key="2">
    <source>
        <dbReference type="Pfam" id="PF25781"/>
    </source>
</evidence>
<sequence>MKKGRQKVKDFSKKKVKFGKGKKKQAADNVTRATFKAQSIAVPQQLEEKGKGGGPITHRHLSFNDLLKQLSHPKPSVVSDALNGLRELISTPSPVSLLQSDTASLRQLLKDLVPVFLNTDKSVHHSLFLFLKSMFQTTPTDLMAPYIEYLLTGVSASVTHIDLSVRFSGISLVDLFLEYYPCLLRQHISYLLPYYVSLLSQFSPSGGTQRSVKVLDWTKKTVIINQLLSLFKLLTDCSTAPQPTTNDKFESPLIDLEKEVVEIGDGFHVGMYDYFQSSALLLQLSQSAYSLTSSDSLVNNLSTTPSTVASTDIVSSLLTIIMEYWIETIPTLSSPPPPSFFSLGKRKRKSKMVQSQSRPLVVSLLELIGILLEMKGSINEHQRQIVQHHFLPYFPLSQFEAHVNIQFSFLLVLMGGDFALDQVFRFLAISLPSSHQLSHSAPLIIKILKVLNVKAMIPSNSRDSLISFYDSVFRAFISKRMTSSSLEIVLLFLEQVLDGIVRFDKKPSSAFTEFFFHPCLSYLPNLLNAESSVCGGRVMLIKLLLKLINYSLSLRIGSVEKSILDNFNNIYGPDGFITVIPQCLLPPTISLLHHLSVLTHSNMSVLFSLVWSGKLPLSTITSLVHLLHNRCLLLTSDEFENNVVNDIEQVSHHISFLLSLLMTYPLDKLTSLTSKPNKGPLIEPPLPFPAPQLKERDTLIDAIVSSLSQSLPIDDTLILNVLIRLIKPIKVFPLDTVYGIMCLISQRSTPLPPSLSAAISPLLLEIIIAKEMGYVKHEYLDKSVKCLQGMLERNIMNRERFGQLVRERIKTNVDITGYCVDLHV</sequence>
<dbReference type="PANTHER" id="PTHR16056">
    <property type="entry name" value="REGULATOR OF MICROTUBULE DYNAMICS PROTEIN"/>
    <property type="match status" value="1"/>
</dbReference>
<evidence type="ECO:0000256" key="1">
    <source>
        <dbReference type="SAM" id="MobiDB-lite"/>
    </source>
</evidence>
<dbReference type="Gene3D" id="1.25.10.10">
    <property type="entry name" value="Leucine-rich Repeat Variant"/>
    <property type="match status" value="1"/>
</dbReference>
<proteinExistence type="predicted"/>
<name>A0A1X7VL01_AMPQE</name>
<gene>
    <name evidence="3" type="primary">109593388</name>
</gene>
<dbReference type="Pfam" id="PF25781">
    <property type="entry name" value="TPR_TEX10"/>
    <property type="match status" value="1"/>
</dbReference>
<feature type="domain" description="TEX10-like TPR repeats" evidence="2">
    <location>
        <begin position="540"/>
        <end position="750"/>
    </location>
</feature>
<dbReference type="STRING" id="400682.A0A1X7VL01"/>
<feature type="compositionally biased region" description="Basic residues" evidence="1">
    <location>
        <begin position="14"/>
        <end position="24"/>
    </location>
</feature>
<dbReference type="PANTHER" id="PTHR16056:SF2">
    <property type="entry name" value="TESTIS-EXPRESSED PROTEIN 10"/>
    <property type="match status" value="1"/>
</dbReference>
<keyword evidence="4" id="KW-1185">Reference proteome</keyword>